<dbReference type="RefSeq" id="WP_354440697.1">
    <property type="nucleotide sequence ID" value="NZ_JBEPSH010000001.1"/>
</dbReference>
<dbReference type="EMBL" id="JBEPSH010000001">
    <property type="protein sequence ID" value="MET4575326.1"/>
    <property type="molecule type" value="Genomic_DNA"/>
</dbReference>
<evidence type="ECO:0000313" key="2">
    <source>
        <dbReference type="Proteomes" id="UP001549320"/>
    </source>
</evidence>
<proteinExistence type="predicted"/>
<comment type="caution">
    <text evidence="1">The sequence shown here is derived from an EMBL/GenBank/DDBJ whole genome shotgun (WGS) entry which is preliminary data.</text>
</comment>
<accession>A0ABV2Q2T3</accession>
<dbReference type="Proteomes" id="UP001549320">
    <property type="component" value="Unassembled WGS sequence"/>
</dbReference>
<sequence length="125" mass="13511">MEINKCPDGHFHNDANGMVLLGARRGGSGETRFPPLKFLHAGETAEHVAMGTGGRLYTYTTVHPGKAPAYALGEKVGEGPGELPLTAGLELEQQQQTFGILRNSADRIEARLAFSEKRKPNFLGH</sequence>
<dbReference type="Gene3D" id="1.10.12.10">
    <property type="entry name" value="Lyase 2-enoyl-coa Hydratase, Chain A, domain 2"/>
    <property type="match status" value="1"/>
</dbReference>
<reference evidence="1 2" key="1">
    <citation type="submission" date="2024-06" db="EMBL/GenBank/DDBJ databases">
        <title>Sorghum-associated microbial communities from plants grown in Nebraska, USA.</title>
        <authorList>
            <person name="Schachtman D."/>
        </authorList>
    </citation>
    <scope>NUCLEOTIDE SEQUENCE [LARGE SCALE GENOMIC DNA]</scope>
    <source>
        <strain evidence="1 2">2709</strain>
    </source>
</reference>
<dbReference type="InterPro" id="IPR014748">
    <property type="entry name" value="Enoyl-CoA_hydra_C"/>
</dbReference>
<protein>
    <submittedName>
        <fullName evidence="1">OB-fold protein</fullName>
    </submittedName>
</protein>
<organism evidence="1 2">
    <name type="scientific">Ottowia thiooxydans</name>
    <dbReference type="NCBI Taxonomy" id="219182"/>
    <lineage>
        <taxon>Bacteria</taxon>
        <taxon>Pseudomonadati</taxon>
        <taxon>Pseudomonadota</taxon>
        <taxon>Betaproteobacteria</taxon>
        <taxon>Burkholderiales</taxon>
        <taxon>Comamonadaceae</taxon>
        <taxon>Ottowia</taxon>
    </lineage>
</organism>
<gene>
    <name evidence="1" type="ORF">ABIE13_000423</name>
</gene>
<keyword evidence="2" id="KW-1185">Reference proteome</keyword>
<name>A0ABV2Q2T3_9BURK</name>
<evidence type="ECO:0000313" key="1">
    <source>
        <dbReference type="EMBL" id="MET4575326.1"/>
    </source>
</evidence>